<keyword evidence="12" id="KW-1185">Reference proteome</keyword>
<dbReference type="Pfam" id="PF01618">
    <property type="entry name" value="MotA_ExbB"/>
    <property type="match status" value="1"/>
</dbReference>
<evidence type="ECO:0000256" key="2">
    <source>
        <dbReference type="ARBA" id="ARBA00022448"/>
    </source>
</evidence>
<feature type="domain" description="MotA/TolQ/ExbB proton channel" evidence="10">
    <location>
        <begin position="67"/>
        <end position="188"/>
    </location>
</feature>
<proteinExistence type="inferred from homology"/>
<evidence type="ECO:0000256" key="5">
    <source>
        <dbReference type="ARBA" id="ARBA00022927"/>
    </source>
</evidence>
<keyword evidence="3" id="KW-1003">Cell membrane</keyword>
<keyword evidence="5 8" id="KW-0653">Protein transport</keyword>
<name>A0A7T3V4B6_9SPIR</name>
<evidence type="ECO:0000256" key="7">
    <source>
        <dbReference type="ARBA" id="ARBA00023136"/>
    </source>
</evidence>
<dbReference type="AlphaFoldDB" id="A0A7T3V4B6"/>
<evidence type="ECO:0000256" key="4">
    <source>
        <dbReference type="ARBA" id="ARBA00022692"/>
    </source>
</evidence>
<evidence type="ECO:0000256" key="3">
    <source>
        <dbReference type="ARBA" id="ARBA00022475"/>
    </source>
</evidence>
<keyword evidence="7 9" id="KW-0472">Membrane</keyword>
<feature type="transmembrane region" description="Helical" evidence="9">
    <location>
        <begin position="12"/>
        <end position="32"/>
    </location>
</feature>
<evidence type="ECO:0000313" key="11">
    <source>
        <dbReference type="EMBL" id="QQA00402.1"/>
    </source>
</evidence>
<evidence type="ECO:0000313" key="12">
    <source>
        <dbReference type="Proteomes" id="UP000595224"/>
    </source>
</evidence>
<accession>A0A7T3V4B6</accession>
<dbReference type="InterPro" id="IPR002898">
    <property type="entry name" value="MotA_ExbB_proton_chnl"/>
</dbReference>
<comment type="subcellular location">
    <subcellularLocation>
        <location evidence="1">Cell membrane</location>
        <topology evidence="1">Multi-pass membrane protein</topology>
    </subcellularLocation>
    <subcellularLocation>
        <location evidence="8">Membrane</location>
        <topology evidence="8">Multi-pass membrane protein</topology>
    </subcellularLocation>
</comment>
<evidence type="ECO:0000256" key="9">
    <source>
        <dbReference type="SAM" id="Phobius"/>
    </source>
</evidence>
<keyword evidence="6 9" id="KW-1133">Transmembrane helix</keyword>
<sequence>MFQTIKNGGILMVPIIMCGLASLFIIIERLYYFINVKKRDQKFEEDICGALDKRDYSAAESACILADTPCADVVRTALSYRNLNEADLKEAVQTKMDSVVPKFEHLLTALGTIGNISTLLGLLGTVTGNIKAFGVLGNGGSMGDPALLANAIAEALVTTVGGLTVSIPSIIFHNYFNSQVNHKIRDMESLVTKVIFKLTGKAPV</sequence>
<dbReference type="GO" id="GO:0017038">
    <property type="term" value="P:protein import"/>
    <property type="evidence" value="ECO:0007669"/>
    <property type="project" value="TreeGrafter"/>
</dbReference>
<evidence type="ECO:0000256" key="8">
    <source>
        <dbReference type="RuleBase" id="RU004057"/>
    </source>
</evidence>
<dbReference type="KEGG" id="tper:IWA51_08985"/>
<gene>
    <name evidence="11" type="ORF">IWA51_08985</name>
</gene>
<evidence type="ECO:0000256" key="6">
    <source>
        <dbReference type="ARBA" id="ARBA00022989"/>
    </source>
</evidence>
<dbReference type="GO" id="GO:0005886">
    <property type="term" value="C:plasma membrane"/>
    <property type="evidence" value="ECO:0007669"/>
    <property type="project" value="UniProtKB-SubCell"/>
</dbReference>
<reference evidence="11 12" key="1">
    <citation type="submission" date="2020-11" db="EMBL/GenBank/DDBJ databases">
        <title>Treponema Peruensis nv. sp., first commensal Treponema isolated from human feces.</title>
        <authorList>
            <person name="Belkhou C."/>
            <person name="Raes J."/>
        </authorList>
    </citation>
    <scope>NUCLEOTIDE SEQUENCE [LARGE SCALE GENOMIC DNA]</scope>
    <source>
        <strain evidence="11 12">RCC2812</strain>
    </source>
</reference>
<evidence type="ECO:0000256" key="1">
    <source>
        <dbReference type="ARBA" id="ARBA00004651"/>
    </source>
</evidence>
<dbReference type="Proteomes" id="UP000595224">
    <property type="component" value="Chromosome"/>
</dbReference>
<keyword evidence="4 9" id="KW-0812">Transmembrane</keyword>
<dbReference type="PANTHER" id="PTHR30625:SF15">
    <property type="entry name" value="BIOPOLYMER TRANSPORT PROTEIN EXBB"/>
    <property type="match status" value="1"/>
</dbReference>
<keyword evidence="2 8" id="KW-0813">Transport</keyword>
<dbReference type="EMBL" id="CP064936">
    <property type="protein sequence ID" value="QQA00402.1"/>
    <property type="molecule type" value="Genomic_DNA"/>
</dbReference>
<comment type="similarity">
    <text evidence="8">Belongs to the exbB/tolQ family.</text>
</comment>
<dbReference type="InterPro" id="IPR050790">
    <property type="entry name" value="ExbB/TolQ_transport"/>
</dbReference>
<evidence type="ECO:0000259" key="10">
    <source>
        <dbReference type="Pfam" id="PF01618"/>
    </source>
</evidence>
<dbReference type="PANTHER" id="PTHR30625">
    <property type="entry name" value="PROTEIN TOLQ"/>
    <property type="match status" value="1"/>
</dbReference>
<organism evidence="11 12">
    <name type="scientific">Treponema peruense</name>
    <dbReference type="NCBI Taxonomy" id="2787628"/>
    <lineage>
        <taxon>Bacteria</taxon>
        <taxon>Pseudomonadati</taxon>
        <taxon>Spirochaetota</taxon>
        <taxon>Spirochaetia</taxon>
        <taxon>Spirochaetales</taxon>
        <taxon>Treponemataceae</taxon>
        <taxon>Treponema</taxon>
    </lineage>
</organism>
<protein>
    <submittedName>
        <fullName evidence="11">MotA/TolQ/ExbB proton channel family protein</fullName>
    </submittedName>
</protein>
<dbReference type="RefSeq" id="WP_177527593.1">
    <property type="nucleotide sequence ID" value="NZ_CBCSHE010000001.1"/>
</dbReference>